<dbReference type="PROSITE" id="PS01124">
    <property type="entry name" value="HTH_ARAC_FAMILY_2"/>
    <property type="match status" value="1"/>
</dbReference>
<dbReference type="EMBL" id="WXZT01000014">
    <property type="protein sequence ID" value="MZZ14778.1"/>
    <property type="molecule type" value="Genomic_DNA"/>
</dbReference>
<evidence type="ECO:0000256" key="1">
    <source>
        <dbReference type="ARBA" id="ARBA00022491"/>
    </source>
</evidence>
<dbReference type="PANTHER" id="PTHR11019">
    <property type="entry name" value="HTH-TYPE TRANSCRIPTIONAL REGULATOR NIMR"/>
    <property type="match status" value="1"/>
</dbReference>
<dbReference type="InterPro" id="IPR014710">
    <property type="entry name" value="RmlC-like_jellyroll"/>
</dbReference>
<evidence type="ECO:0000256" key="4">
    <source>
        <dbReference type="ARBA" id="ARBA00023159"/>
    </source>
</evidence>
<evidence type="ECO:0000256" key="5">
    <source>
        <dbReference type="ARBA" id="ARBA00023163"/>
    </source>
</evidence>
<dbReference type="PANTHER" id="PTHR11019:SF159">
    <property type="entry name" value="TRANSCRIPTIONAL REGULATOR-RELATED"/>
    <property type="match status" value="1"/>
</dbReference>
<dbReference type="Gene3D" id="2.60.120.10">
    <property type="entry name" value="Jelly Rolls"/>
    <property type="match status" value="1"/>
</dbReference>
<dbReference type="PRINTS" id="PR00032">
    <property type="entry name" value="HTHARAC"/>
</dbReference>
<dbReference type="SUPFAM" id="SSF46689">
    <property type="entry name" value="Homeodomain-like"/>
    <property type="match status" value="1"/>
</dbReference>
<gene>
    <name evidence="8" type="ORF">CAZ10_28680</name>
    <name evidence="7" type="ORF">GUL26_21250</name>
</gene>
<comment type="caution">
    <text evidence="8">The sequence shown here is derived from an EMBL/GenBank/DDBJ whole genome shotgun (WGS) entry which is preliminary data.</text>
</comment>
<evidence type="ECO:0000313" key="8">
    <source>
        <dbReference type="EMBL" id="OTI56763.1"/>
    </source>
</evidence>
<proteinExistence type="predicted"/>
<dbReference type="InterPro" id="IPR011051">
    <property type="entry name" value="RmlC_Cupin_sf"/>
</dbReference>
<evidence type="ECO:0000256" key="3">
    <source>
        <dbReference type="ARBA" id="ARBA00023125"/>
    </source>
</evidence>
<evidence type="ECO:0000256" key="2">
    <source>
        <dbReference type="ARBA" id="ARBA00023015"/>
    </source>
</evidence>
<dbReference type="Gene3D" id="1.10.10.60">
    <property type="entry name" value="Homeodomain-like"/>
    <property type="match status" value="1"/>
</dbReference>
<dbReference type="EMBL" id="NFFZ01000020">
    <property type="protein sequence ID" value="OTI56763.1"/>
    <property type="molecule type" value="Genomic_DNA"/>
</dbReference>
<dbReference type="CDD" id="cd06124">
    <property type="entry name" value="cupin_NimR-like_N"/>
    <property type="match status" value="1"/>
</dbReference>
<dbReference type="Proteomes" id="UP000644192">
    <property type="component" value="Unassembled WGS sequence"/>
</dbReference>
<dbReference type="SMART" id="SM00342">
    <property type="entry name" value="HTH_ARAC"/>
    <property type="match status" value="1"/>
</dbReference>
<accession>A0A0F6RTM6</accession>
<organism evidence="8 9">
    <name type="scientific">Pseudomonas aeruginosa</name>
    <dbReference type="NCBI Taxonomy" id="287"/>
    <lineage>
        <taxon>Bacteria</taxon>
        <taxon>Pseudomonadati</taxon>
        <taxon>Pseudomonadota</taxon>
        <taxon>Gammaproteobacteria</taxon>
        <taxon>Pseudomonadales</taxon>
        <taxon>Pseudomonadaceae</taxon>
        <taxon>Pseudomonas</taxon>
    </lineage>
</organism>
<keyword evidence="2" id="KW-0805">Transcription regulation</keyword>
<reference evidence="7" key="2">
    <citation type="submission" date="2020-01" db="EMBL/GenBank/DDBJ databases">
        <title>Bacteria Cultured from War Wounds Associated with the Conflict in Eastern Ukraine.</title>
        <authorList>
            <person name="Snesrud E."/>
            <person name="Galac M.R."/>
            <person name="Mc Gann P."/>
            <person name="Valentine K."/>
            <person name="Viacheslav K."/>
        </authorList>
    </citation>
    <scope>NUCLEOTIDE SEQUENCE</scope>
    <source>
        <strain evidence="7">VNMU148</strain>
    </source>
</reference>
<dbReference type="InterPro" id="IPR020449">
    <property type="entry name" value="Tscrpt_reg_AraC-type_HTH"/>
</dbReference>
<dbReference type="InterPro" id="IPR003313">
    <property type="entry name" value="AraC-bd"/>
</dbReference>
<dbReference type="SUPFAM" id="SSF51182">
    <property type="entry name" value="RmlC-like cupins"/>
    <property type="match status" value="1"/>
</dbReference>
<reference evidence="8 9" key="1">
    <citation type="submission" date="2017-05" db="EMBL/GenBank/DDBJ databases">
        <authorList>
            <person name="Song R."/>
            <person name="Chenine A.L."/>
            <person name="Ruprecht R.M."/>
        </authorList>
    </citation>
    <scope>NUCLEOTIDE SEQUENCE [LARGE SCALE GENOMIC DNA]</scope>
    <source>
        <strain evidence="8 9">S567_C10_BS</strain>
    </source>
</reference>
<name>A0A0F6RTM6_PSEAI</name>
<dbReference type="InterPro" id="IPR009057">
    <property type="entry name" value="Homeodomain-like_sf"/>
</dbReference>
<keyword evidence="1" id="KW-0678">Repressor</keyword>
<keyword evidence="5" id="KW-0804">Transcription</keyword>
<dbReference type="Proteomes" id="UP000194857">
    <property type="component" value="Unassembled WGS sequence"/>
</dbReference>
<keyword evidence="4" id="KW-0010">Activator</keyword>
<protein>
    <submittedName>
        <fullName evidence="8">AraC family transcriptional regulator</fullName>
    </submittedName>
    <submittedName>
        <fullName evidence="7">Helix-turn-helix domain-containing protein</fullName>
    </submittedName>
</protein>
<dbReference type="PROSITE" id="PS00041">
    <property type="entry name" value="HTH_ARAC_FAMILY_1"/>
    <property type="match status" value="1"/>
</dbReference>
<dbReference type="AlphaFoldDB" id="A0A0F6RTM6"/>
<dbReference type="RefSeq" id="WP_003117756.1">
    <property type="nucleotide sequence ID" value="NZ_AP014839.1"/>
</dbReference>
<dbReference type="GO" id="GO:0043565">
    <property type="term" value="F:sequence-specific DNA binding"/>
    <property type="evidence" value="ECO:0007669"/>
    <property type="project" value="InterPro"/>
</dbReference>
<dbReference type="InterPro" id="IPR018062">
    <property type="entry name" value="HTH_AraC-typ_CS"/>
</dbReference>
<evidence type="ECO:0000259" key="6">
    <source>
        <dbReference type="PROSITE" id="PS01124"/>
    </source>
</evidence>
<sequence length="260" mass="29158">MPQTGQERDLPRFRSLPCAVYLRAFEMPAGHRVEMHEHPWGQLMYAASGTLRASTERHSYLVPAQRALWIPPGVRHAAEACNPVLFRSLYLDRSLPGGCRVLEVSGLLRELLLRAAEFPREYPPGGEAERLMQVVADEVGRLREAPLNLPLPGDPRLRRITDALQADPADPRGISDWAGLVGASRRTLARLFREQTQLSFREWRQRLRLLNAVAALEEGASVTRVASDLGYDSTSAFISLFQRHFGQTPGCFARSLRLPN</sequence>
<keyword evidence="3" id="KW-0238">DNA-binding</keyword>
<dbReference type="Pfam" id="PF12833">
    <property type="entry name" value="HTH_18"/>
    <property type="match status" value="1"/>
</dbReference>
<dbReference type="GO" id="GO:0003700">
    <property type="term" value="F:DNA-binding transcription factor activity"/>
    <property type="evidence" value="ECO:0007669"/>
    <property type="project" value="InterPro"/>
</dbReference>
<dbReference type="GO" id="GO:0009893">
    <property type="term" value="P:positive regulation of metabolic process"/>
    <property type="evidence" value="ECO:0007669"/>
    <property type="project" value="UniProtKB-ARBA"/>
</dbReference>
<evidence type="ECO:0000313" key="9">
    <source>
        <dbReference type="Proteomes" id="UP000194857"/>
    </source>
</evidence>
<evidence type="ECO:0000313" key="7">
    <source>
        <dbReference type="EMBL" id="MZZ14778.1"/>
    </source>
</evidence>
<dbReference type="InterPro" id="IPR018060">
    <property type="entry name" value="HTH_AraC"/>
</dbReference>
<accession>A0A1S1C2Y6</accession>
<dbReference type="FunFam" id="1.10.10.60:FF:000132">
    <property type="entry name" value="AraC family transcriptional regulator"/>
    <property type="match status" value="1"/>
</dbReference>
<dbReference type="Pfam" id="PF02311">
    <property type="entry name" value="AraC_binding"/>
    <property type="match status" value="1"/>
</dbReference>
<feature type="domain" description="HTH araC/xylS-type" evidence="6">
    <location>
        <begin position="158"/>
        <end position="255"/>
    </location>
</feature>